<reference evidence="2" key="1">
    <citation type="submission" date="2022-11" db="UniProtKB">
        <authorList>
            <consortium name="WormBaseParasite"/>
        </authorList>
    </citation>
    <scope>IDENTIFICATION</scope>
</reference>
<organism evidence="1 2">
    <name type="scientific">Panagrolaimus superbus</name>
    <dbReference type="NCBI Taxonomy" id="310955"/>
    <lineage>
        <taxon>Eukaryota</taxon>
        <taxon>Metazoa</taxon>
        <taxon>Ecdysozoa</taxon>
        <taxon>Nematoda</taxon>
        <taxon>Chromadorea</taxon>
        <taxon>Rhabditida</taxon>
        <taxon>Tylenchina</taxon>
        <taxon>Panagrolaimomorpha</taxon>
        <taxon>Panagrolaimoidea</taxon>
        <taxon>Panagrolaimidae</taxon>
        <taxon>Panagrolaimus</taxon>
    </lineage>
</organism>
<dbReference type="AlphaFoldDB" id="A0A914YBJ8"/>
<dbReference type="WBParaSite" id="PSU_v2.g17575.t1">
    <property type="protein sequence ID" value="PSU_v2.g17575.t1"/>
    <property type="gene ID" value="PSU_v2.g17575"/>
</dbReference>
<name>A0A914YBJ8_9BILA</name>
<proteinExistence type="predicted"/>
<evidence type="ECO:0000313" key="1">
    <source>
        <dbReference type="Proteomes" id="UP000887577"/>
    </source>
</evidence>
<protein>
    <submittedName>
        <fullName evidence="2">Uncharacterized protein</fullName>
    </submittedName>
</protein>
<accession>A0A914YBJ8</accession>
<keyword evidence="1" id="KW-1185">Reference proteome</keyword>
<dbReference type="Proteomes" id="UP000887577">
    <property type="component" value="Unplaced"/>
</dbReference>
<sequence length="104" mass="12088">MTDFAQGETVCKTSVINLLIHKKKGFTIGQVVATQKFAYKNPTFKWNAQTNKAVHFQANLLNRKVISDFPPHAEIHVSYKNRTIHHFAFTQFIRTTNTTYDRFK</sequence>
<evidence type="ECO:0000313" key="2">
    <source>
        <dbReference type="WBParaSite" id="PSU_v2.g17575.t1"/>
    </source>
</evidence>